<dbReference type="Pfam" id="PF20434">
    <property type="entry name" value="BD-FAE"/>
    <property type="match status" value="1"/>
</dbReference>
<comment type="caution">
    <text evidence="3">The sequence shown here is derived from an EMBL/GenBank/DDBJ whole genome shotgun (WGS) entry which is preliminary data.</text>
</comment>
<evidence type="ECO:0000313" key="4">
    <source>
        <dbReference type="Proteomes" id="UP001179363"/>
    </source>
</evidence>
<proteinExistence type="predicted"/>
<evidence type="ECO:0000256" key="1">
    <source>
        <dbReference type="ARBA" id="ARBA00022801"/>
    </source>
</evidence>
<dbReference type="GO" id="GO:0016787">
    <property type="term" value="F:hydrolase activity"/>
    <property type="evidence" value="ECO:0007669"/>
    <property type="project" value="UniProtKB-KW"/>
</dbReference>
<organism evidence="3 4">
    <name type="scientific">Gillisia lutea</name>
    <dbReference type="NCBI Taxonomy" id="2909668"/>
    <lineage>
        <taxon>Bacteria</taxon>
        <taxon>Pseudomonadati</taxon>
        <taxon>Bacteroidota</taxon>
        <taxon>Flavobacteriia</taxon>
        <taxon>Flavobacteriales</taxon>
        <taxon>Flavobacteriaceae</taxon>
        <taxon>Gillisia</taxon>
    </lineage>
</organism>
<dbReference type="Gene3D" id="3.40.50.1820">
    <property type="entry name" value="alpha/beta hydrolase"/>
    <property type="match status" value="1"/>
</dbReference>
<feature type="domain" description="BD-FAE-like" evidence="2">
    <location>
        <begin position="42"/>
        <end position="219"/>
    </location>
</feature>
<dbReference type="SUPFAM" id="SSF53474">
    <property type="entry name" value="alpha/beta-Hydrolases"/>
    <property type="match status" value="1"/>
</dbReference>
<dbReference type="RefSeq" id="WP_236133261.1">
    <property type="nucleotide sequence ID" value="NZ_JAKGTH010000007.1"/>
</dbReference>
<dbReference type="PANTHER" id="PTHR48081:SF33">
    <property type="entry name" value="KYNURENINE FORMAMIDASE"/>
    <property type="match status" value="1"/>
</dbReference>
<keyword evidence="1 3" id="KW-0378">Hydrolase</keyword>
<evidence type="ECO:0000313" key="3">
    <source>
        <dbReference type="EMBL" id="MCF4101110.1"/>
    </source>
</evidence>
<dbReference type="InterPro" id="IPR029058">
    <property type="entry name" value="AB_hydrolase_fold"/>
</dbReference>
<dbReference type="PANTHER" id="PTHR48081">
    <property type="entry name" value="AB HYDROLASE SUPERFAMILY PROTEIN C4A8.06C"/>
    <property type="match status" value="1"/>
</dbReference>
<name>A0ABS9EE18_9FLAO</name>
<dbReference type="PROSITE" id="PS51257">
    <property type="entry name" value="PROKAR_LIPOPROTEIN"/>
    <property type="match status" value="1"/>
</dbReference>
<dbReference type="Proteomes" id="UP001179363">
    <property type="component" value="Unassembled WGS sequence"/>
</dbReference>
<dbReference type="InterPro" id="IPR049492">
    <property type="entry name" value="BD-FAE-like_dom"/>
</dbReference>
<accession>A0ABS9EE18</accession>
<reference evidence="3" key="1">
    <citation type="submission" date="2022-01" db="EMBL/GenBank/DDBJ databases">
        <title>Gillisia lutea sp. nov., isolated from marine plastic residues from the Malvarosa beach (Valencia, Spain).</title>
        <authorList>
            <person name="Vidal-Verdu A."/>
            <person name="Molina-Menor E."/>
            <person name="Satari L."/>
            <person name="Pascual J."/>
            <person name="Pereto J."/>
            <person name="Porcar M."/>
        </authorList>
    </citation>
    <scope>NUCLEOTIDE SEQUENCE</scope>
    <source>
        <strain evidence="3">M10.2A</strain>
    </source>
</reference>
<keyword evidence="4" id="KW-1185">Reference proteome</keyword>
<evidence type="ECO:0000259" key="2">
    <source>
        <dbReference type="Pfam" id="PF20434"/>
    </source>
</evidence>
<dbReference type="EMBL" id="JAKGTH010000007">
    <property type="protein sequence ID" value="MCF4101110.1"/>
    <property type="molecule type" value="Genomic_DNA"/>
</dbReference>
<gene>
    <name evidence="3" type="ORF">L1I30_05490</name>
</gene>
<dbReference type="InterPro" id="IPR050300">
    <property type="entry name" value="GDXG_lipolytic_enzyme"/>
</dbReference>
<sequence length="278" mass="31987">MGKKFFYIFVIISVLLSSCAVKKYKDIPYLENPNSSKEQPTLNIFSPKDPDNKKSSVLLFVHGGNWNSGSKNWYNFFGRNFARKGITCVIIDYTLSPNASYEEMTQEVADAIKWTKRNIENYNKKAETLFVTGHSAGAHLVSLAIVNPKYGIAPNTVAGIILNDAGALDMYKYLQKNPPTSNENYLDTWSADPKNWKQASPIYFLNEDTPPIMMYVGKKTYPAIKQGNMDFLWELQKYQPEASIQRVNKKHIPMITQYLWPWNKRYDEIIEFMDSNTE</sequence>
<protein>
    <submittedName>
        <fullName evidence="3">Alpha/beta hydrolase</fullName>
    </submittedName>
</protein>